<organism evidence="1 2">
    <name type="scientific">Coemansia spiralis</name>
    <dbReference type="NCBI Taxonomy" id="417178"/>
    <lineage>
        <taxon>Eukaryota</taxon>
        <taxon>Fungi</taxon>
        <taxon>Fungi incertae sedis</taxon>
        <taxon>Zoopagomycota</taxon>
        <taxon>Kickxellomycotina</taxon>
        <taxon>Kickxellomycetes</taxon>
        <taxon>Kickxellales</taxon>
        <taxon>Kickxellaceae</taxon>
        <taxon>Coemansia</taxon>
    </lineage>
</organism>
<dbReference type="OrthoDB" id="5511689at2759"/>
<dbReference type="AlphaFoldDB" id="A0A9W8GBE9"/>
<evidence type="ECO:0000313" key="1">
    <source>
        <dbReference type="EMBL" id="KAJ2678793.1"/>
    </source>
</evidence>
<gene>
    <name evidence="1" type="ORF">GGI25_001985</name>
</gene>
<protein>
    <submittedName>
        <fullName evidence="1">Uncharacterized protein</fullName>
    </submittedName>
</protein>
<proteinExistence type="predicted"/>
<name>A0A9W8GBE9_9FUNG</name>
<evidence type="ECO:0000313" key="2">
    <source>
        <dbReference type="Proteomes" id="UP001151518"/>
    </source>
</evidence>
<comment type="caution">
    <text evidence="1">The sequence shown here is derived from an EMBL/GenBank/DDBJ whole genome shotgun (WGS) entry which is preliminary data.</text>
</comment>
<sequence>MFPHPIKSKDMFDEFVKRDYAILFFVNKDHTRLLEFRNACNDAVWHCIQQRLVNYTCVRQGWTGYLKAVYPPLKPDEGVAFFKKGRLLQQMPGFALPVFIETLKAFDPHGPMPEEKKAAEASLCDCCMIL</sequence>
<dbReference type="Proteomes" id="UP001151518">
    <property type="component" value="Unassembled WGS sequence"/>
</dbReference>
<reference evidence="1" key="1">
    <citation type="submission" date="2022-07" db="EMBL/GenBank/DDBJ databases">
        <title>Phylogenomic reconstructions and comparative analyses of Kickxellomycotina fungi.</title>
        <authorList>
            <person name="Reynolds N.K."/>
            <person name="Stajich J.E."/>
            <person name="Barry K."/>
            <person name="Grigoriev I.V."/>
            <person name="Crous P."/>
            <person name="Smith M.E."/>
        </authorList>
    </citation>
    <scope>NUCLEOTIDE SEQUENCE</scope>
    <source>
        <strain evidence="1">NRRL 3115</strain>
    </source>
</reference>
<dbReference type="EMBL" id="JANBTW010000017">
    <property type="protein sequence ID" value="KAJ2678793.1"/>
    <property type="molecule type" value="Genomic_DNA"/>
</dbReference>
<accession>A0A9W8GBE9</accession>